<dbReference type="GO" id="GO:0016788">
    <property type="term" value="F:hydrolase activity, acting on ester bonds"/>
    <property type="evidence" value="ECO:0007669"/>
    <property type="project" value="UniProtKB-ARBA"/>
</dbReference>
<feature type="signal peptide" evidence="2">
    <location>
        <begin position="1"/>
        <end position="22"/>
    </location>
</feature>
<dbReference type="AlphaFoldDB" id="A0A1I1QZN2"/>
<dbReference type="Proteomes" id="UP000198598">
    <property type="component" value="Unassembled WGS sequence"/>
</dbReference>
<evidence type="ECO:0000313" key="4">
    <source>
        <dbReference type="EMBL" id="SFD27611.1"/>
    </source>
</evidence>
<gene>
    <name evidence="4" type="ORF">SAMN05216167_104187</name>
</gene>
<name>A0A1I1QZN2_9BACT</name>
<organism evidence="4 5">
    <name type="scientific">Spirosoma endophyticum</name>
    <dbReference type="NCBI Taxonomy" id="662367"/>
    <lineage>
        <taxon>Bacteria</taxon>
        <taxon>Pseudomonadati</taxon>
        <taxon>Bacteroidota</taxon>
        <taxon>Cytophagia</taxon>
        <taxon>Cytophagales</taxon>
        <taxon>Cytophagaceae</taxon>
        <taxon>Spirosoma</taxon>
    </lineage>
</organism>
<feature type="domain" description="Sialate O-acetylesterase" evidence="3">
    <location>
        <begin position="123"/>
        <end position="356"/>
    </location>
</feature>
<evidence type="ECO:0000259" key="3">
    <source>
        <dbReference type="Pfam" id="PF03629"/>
    </source>
</evidence>
<sequence length="749" mass="80663">MNLRNLYLWGVMFCLSHNISFAQLTITSPVPRMVFQRNQANQATIVISGLASSAAATVEARLVPMAAGQGQSTAWATLAFLPSSKAFQGLITARAGWYRLDVRSKAGSVVVDQAQVTRVGVGEVFVISGQSNAVGGFQREPGAADDRVSCLDFRQNSLDEQLLPLAFSHASYGASIGPGQPPHIWAGLGDKLVSRLNVPVLFLGAAQAGSSSDQWKQSAAGVTDASGQPFPYRRLGVVLQHYIARTGMRAVLWHQGEGDIGSSNATYFNNIQSIIQKSRQQTGFSQLPWVISRVSYTQGQTNSNVIAAQNRLVSEVNDVFAGPSTDDLIGSDNRLGDNVHIANNGLARFTDRWNQALTDDFFARSVPFSSPNTSALITDGYALPLKRRAGETIQVPSLRSDAHEADNAYFVELLRAADNSVVSSSPQGTANPLTLTLPGNLADGQYRVRTVSTHPAITGTLSEPFTVDYFASPSTNSPAIVAPIVGGVADPALQRFGYRYESDSHGFYLIAQSSVPVEGRVERIDGGGFNSSNWQLSLPSNQAPDYTDFADYNRILNYPPPYPSSGGVEPGRYRLSVRRQGDTGAGFWYETTLQDGRNTLFQRMEIMSPDLVPIVYTQSYYQNGTANFGMVVDVYEINSVATNGLITLYLAKDPLVKLNFSSASTTISNRSVQNNAWVFDATSNPDFYVLTTNQAIEAGGKLSVGITGVYSPGQTKSTLTLGATIVGGSGGEVNITNNSDTDRIDFFGY</sequence>
<dbReference type="InterPro" id="IPR036514">
    <property type="entry name" value="SGNH_hydro_sf"/>
</dbReference>
<dbReference type="RefSeq" id="WP_093826639.1">
    <property type="nucleotide sequence ID" value="NZ_FOLQ01000004.1"/>
</dbReference>
<dbReference type="OrthoDB" id="1488710at2"/>
<keyword evidence="1" id="KW-0378">Hydrolase</keyword>
<dbReference type="STRING" id="662367.SAMN05216167_104187"/>
<evidence type="ECO:0000256" key="2">
    <source>
        <dbReference type="SAM" id="SignalP"/>
    </source>
</evidence>
<keyword evidence="2" id="KW-0732">Signal</keyword>
<keyword evidence="5" id="KW-1185">Reference proteome</keyword>
<reference evidence="4 5" key="1">
    <citation type="submission" date="2016-10" db="EMBL/GenBank/DDBJ databases">
        <authorList>
            <person name="de Groot N.N."/>
        </authorList>
    </citation>
    <scope>NUCLEOTIDE SEQUENCE [LARGE SCALE GENOMIC DNA]</scope>
    <source>
        <strain evidence="4 5">DSM 26130</strain>
    </source>
</reference>
<proteinExistence type="predicted"/>
<dbReference type="Gene3D" id="3.40.50.1110">
    <property type="entry name" value="SGNH hydrolase"/>
    <property type="match status" value="1"/>
</dbReference>
<feature type="chain" id="PRO_5011594789" description="Sialate O-acetylesterase domain-containing protein" evidence="2">
    <location>
        <begin position="23"/>
        <end position="749"/>
    </location>
</feature>
<evidence type="ECO:0000256" key="1">
    <source>
        <dbReference type="ARBA" id="ARBA00022801"/>
    </source>
</evidence>
<evidence type="ECO:0000313" key="5">
    <source>
        <dbReference type="Proteomes" id="UP000198598"/>
    </source>
</evidence>
<dbReference type="SUPFAM" id="SSF52266">
    <property type="entry name" value="SGNH hydrolase"/>
    <property type="match status" value="1"/>
</dbReference>
<protein>
    <recommendedName>
        <fullName evidence="3">Sialate O-acetylesterase domain-containing protein</fullName>
    </recommendedName>
</protein>
<dbReference type="EMBL" id="FOLQ01000004">
    <property type="protein sequence ID" value="SFD27611.1"/>
    <property type="molecule type" value="Genomic_DNA"/>
</dbReference>
<dbReference type="Pfam" id="PF03629">
    <property type="entry name" value="SASA"/>
    <property type="match status" value="1"/>
</dbReference>
<dbReference type="InterPro" id="IPR005181">
    <property type="entry name" value="SASA"/>
</dbReference>
<accession>A0A1I1QZN2</accession>